<dbReference type="AlphaFoldDB" id="A0A7V4FD61"/>
<accession>A0A7V4FD61</accession>
<dbReference type="PANTHER" id="PTHR43378">
    <property type="entry name" value="UDP-3-O-ACYLGLUCOSAMINE N-ACYLTRANSFERASE"/>
    <property type="match status" value="1"/>
</dbReference>
<dbReference type="GO" id="GO:0009245">
    <property type="term" value="P:lipid A biosynthetic process"/>
    <property type="evidence" value="ECO:0007669"/>
    <property type="project" value="UniProtKB-KW"/>
</dbReference>
<gene>
    <name evidence="6" type="primary">lpxD</name>
    <name evidence="6" type="ORF">ENU28_00850</name>
</gene>
<organism evidence="6">
    <name type="scientific">candidate division WOR-3 bacterium</name>
    <dbReference type="NCBI Taxonomy" id="2052148"/>
    <lineage>
        <taxon>Bacteria</taxon>
        <taxon>Bacteria division WOR-3</taxon>
    </lineage>
</organism>
<dbReference type="InterPro" id="IPR011004">
    <property type="entry name" value="Trimer_LpxA-like_sf"/>
</dbReference>
<protein>
    <submittedName>
        <fullName evidence="6">UDP-3-O-(3-hydroxymyristoyl)glucosamine N-acyltransferase</fullName>
        <ecNumber evidence="6">2.3.1.191</ecNumber>
    </submittedName>
</protein>
<keyword evidence="4" id="KW-0443">Lipid metabolism</keyword>
<dbReference type="Gene3D" id="2.160.10.10">
    <property type="entry name" value="Hexapeptide repeat proteins"/>
    <property type="match status" value="1"/>
</dbReference>
<evidence type="ECO:0000256" key="5">
    <source>
        <dbReference type="ARBA" id="ARBA00023315"/>
    </source>
</evidence>
<keyword evidence="1" id="KW-0444">Lipid biosynthesis</keyword>
<sequence>MSNFFISNKAKIADSVLIYPFTYIGENVFIDENTIIYPFVCILRNTKIGKNCRIFPGALIGFDGFGYEKKGGEYFFIPHNGWVIIEDNVDIGPNVTIALAKEGETRIGKGTKIDALVHIGHNVKIGKNCIIIAQVGIGGSAKIGDNCILAGQVGIRDHCEIGDNSIIYAKSAVFKSVPKNSKYSGIPARPHFLNLKYWAKLLRDVPKND</sequence>
<dbReference type="PANTHER" id="PTHR43378:SF2">
    <property type="entry name" value="UDP-3-O-ACYLGLUCOSAMINE N-ACYLTRANSFERASE 1, MITOCHONDRIAL-RELATED"/>
    <property type="match status" value="1"/>
</dbReference>
<dbReference type="InterPro" id="IPR001451">
    <property type="entry name" value="Hexapep"/>
</dbReference>
<dbReference type="EC" id="2.3.1.191" evidence="6"/>
<dbReference type="InterPro" id="IPR007691">
    <property type="entry name" value="LpxD"/>
</dbReference>
<dbReference type="GO" id="GO:0016020">
    <property type="term" value="C:membrane"/>
    <property type="evidence" value="ECO:0007669"/>
    <property type="project" value="GOC"/>
</dbReference>
<keyword evidence="5 6" id="KW-0012">Acyltransferase</keyword>
<dbReference type="EMBL" id="DTBX01000029">
    <property type="protein sequence ID" value="HGQ54996.1"/>
    <property type="molecule type" value="Genomic_DNA"/>
</dbReference>
<reference evidence="6" key="1">
    <citation type="journal article" date="2020" name="mSystems">
        <title>Genome- and Community-Level Interaction Insights into Carbon Utilization and Element Cycling Functions of Hydrothermarchaeota in Hydrothermal Sediment.</title>
        <authorList>
            <person name="Zhou Z."/>
            <person name="Liu Y."/>
            <person name="Xu W."/>
            <person name="Pan J."/>
            <person name="Luo Z.H."/>
            <person name="Li M."/>
        </authorList>
    </citation>
    <scope>NUCLEOTIDE SEQUENCE [LARGE SCALE GENOMIC DNA]</scope>
    <source>
        <strain evidence="6">SpSt-655</strain>
    </source>
</reference>
<dbReference type="SUPFAM" id="SSF51161">
    <property type="entry name" value="Trimeric LpxA-like enzymes"/>
    <property type="match status" value="1"/>
</dbReference>
<keyword evidence="2" id="KW-0441">Lipid A biosynthesis</keyword>
<proteinExistence type="predicted"/>
<dbReference type="NCBIfam" id="NF002060">
    <property type="entry name" value="PRK00892.1"/>
    <property type="match status" value="1"/>
</dbReference>
<evidence type="ECO:0000256" key="2">
    <source>
        <dbReference type="ARBA" id="ARBA00022556"/>
    </source>
</evidence>
<evidence type="ECO:0000256" key="4">
    <source>
        <dbReference type="ARBA" id="ARBA00023098"/>
    </source>
</evidence>
<dbReference type="NCBIfam" id="TIGR01853">
    <property type="entry name" value="lipid_A_lpxD"/>
    <property type="match status" value="1"/>
</dbReference>
<dbReference type="Pfam" id="PF00132">
    <property type="entry name" value="Hexapep"/>
    <property type="match status" value="2"/>
</dbReference>
<dbReference type="GO" id="GO:0103118">
    <property type="term" value="F:UDP-3-O-[(3R)-3-hydroxyacyl]-glucosamine N-acyltransferase activity"/>
    <property type="evidence" value="ECO:0007669"/>
    <property type="project" value="UniProtKB-EC"/>
</dbReference>
<name>A0A7V4FD61_UNCW3</name>
<evidence type="ECO:0000313" key="6">
    <source>
        <dbReference type="EMBL" id="HGQ54996.1"/>
    </source>
</evidence>
<keyword evidence="3 6" id="KW-0808">Transferase</keyword>
<dbReference type="GO" id="GO:0016410">
    <property type="term" value="F:N-acyltransferase activity"/>
    <property type="evidence" value="ECO:0007669"/>
    <property type="project" value="InterPro"/>
</dbReference>
<evidence type="ECO:0000256" key="1">
    <source>
        <dbReference type="ARBA" id="ARBA00022516"/>
    </source>
</evidence>
<dbReference type="CDD" id="cd03352">
    <property type="entry name" value="LbH_LpxD"/>
    <property type="match status" value="1"/>
</dbReference>
<evidence type="ECO:0000256" key="3">
    <source>
        <dbReference type="ARBA" id="ARBA00022679"/>
    </source>
</evidence>
<comment type="caution">
    <text evidence="6">The sequence shown here is derived from an EMBL/GenBank/DDBJ whole genome shotgun (WGS) entry which is preliminary data.</text>
</comment>